<dbReference type="EMBL" id="JACDQQ010000699">
    <property type="protein sequence ID" value="MBA0084757.1"/>
    <property type="molecule type" value="Genomic_DNA"/>
</dbReference>
<dbReference type="Pfam" id="PF01979">
    <property type="entry name" value="Amidohydro_1"/>
    <property type="match status" value="1"/>
</dbReference>
<reference evidence="7" key="1">
    <citation type="submission" date="2020-06" db="EMBL/GenBank/DDBJ databases">
        <title>Legume-microbial interactions unlock mineral nutrients during tropical forest succession.</title>
        <authorList>
            <person name="Epihov D.Z."/>
        </authorList>
    </citation>
    <scope>NUCLEOTIDE SEQUENCE [LARGE SCALE GENOMIC DNA]</scope>
    <source>
        <strain evidence="7">Pan2503</strain>
    </source>
</reference>
<dbReference type="Proteomes" id="UP000567293">
    <property type="component" value="Unassembled WGS sequence"/>
</dbReference>
<feature type="domain" description="Amidohydrolase-related" evidence="6">
    <location>
        <begin position="22"/>
        <end position="159"/>
    </location>
</feature>
<dbReference type="GO" id="GO:0006145">
    <property type="term" value="P:purine nucleobase catabolic process"/>
    <property type="evidence" value="ECO:0007669"/>
    <property type="project" value="TreeGrafter"/>
</dbReference>
<protein>
    <submittedName>
        <fullName evidence="7">Amidohydrolase family protein</fullName>
    </submittedName>
</protein>
<dbReference type="PROSITE" id="PS00483">
    <property type="entry name" value="DIHYDROOROTASE_2"/>
    <property type="match status" value="1"/>
</dbReference>
<evidence type="ECO:0000256" key="5">
    <source>
        <dbReference type="ARBA" id="ARBA00022801"/>
    </source>
</evidence>
<evidence type="ECO:0000256" key="3">
    <source>
        <dbReference type="ARBA" id="ARBA00010286"/>
    </source>
</evidence>
<evidence type="ECO:0000313" key="7">
    <source>
        <dbReference type="EMBL" id="MBA0084757.1"/>
    </source>
</evidence>
<evidence type="ECO:0000256" key="1">
    <source>
        <dbReference type="ARBA" id="ARBA00001947"/>
    </source>
</evidence>
<dbReference type="SUPFAM" id="SSF51556">
    <property type="entry name" value="Metallo-dependent hydrolases"/>
    <property type="match status" value="1"/>
</dbReference>
<name>A0A7V8NNT5_9BACT</name>
<dbReference type="Gene3D" id="3.20.20.140">
    <property type="entry name" value="Metal-dependent hydrolases"/>
    <property type="match status" value="1"/>
</dbReference>
<keyword evidence="4" id="KW-0479">Metal-binding</keyword>
<dbReference type="InterPro" id="IPR032466">
    <property type="entry name" value="Metal_Hydrolase"/>
</dbReference>
<dbReference type="InterPro" id="IPR011059">
    <property type="entry name" value="Metal-dep_hydrolase_composite"/>
</dbReference>
<dbReference type="AlphaFoldDB" id="A0A7V8NNT5"/>
<dbReference type="SUPFAM" id="SSF51338">
    <property type="entry name" value="Composite domain of metallo-dependent hydrolases"/>
    <property type="match status" value="1"/>
</dbReference>
<dbReference type="PANTHER" id="PTHR43668:SF2">
    <property type="entry name" value="ALLANTOINASE"/>
    <property type="match status" value="1"/>
</dbReference>
<organism evidence="7 8">
    <name type="scientific">Candidatus Acidiferrum panamense</name>
    <dbReference type="NCBI Taxonomy" id="2741543"/>
    <lineage>
        <taxon>Bacteria</taxon>
        <taxon>Pseudomonadati</taxon>
        <taxon>Acidobacteriota</taxon>
        <taxon>Terriglobia</taxon>
        <taxon>Candidatus Acidiferrales</taxon>
        <taxon>Candidatus Acidiferrum</taxon>
    </lineage>
</organism>
<evidence type="ECO:0000259" key="6">
    <source>
        <dbReference type="Pfam" id="PF01979"/>
    </source>
</evidence>
<dbReference type="GO" id="GO:0004038">
    <property type="term" value="F:allantoinase activity"/>
    <property type="evidence" value="ECO:0007669"/>
    <property type="project" value="TreeGrafter"/>
</dbReference>
<dbReference type="InterPro" id="IPR050138">
    <property type="entry name" value="DHOase/Allantoinase_Hydrolase"/>
</dbReference>
<comment type="cofactor">
    <cofactor evidence="1">
        <name>Zn(2+)</name>
        <dbReference type="ChEBI" id="CHEBI:29105"/>
    </cofactor>
</comment>
<comment type="similarity">
    <text evidence="3">Belongs to the metallo-dependent hydrolases superfamily. DHOase family. Class I DHOase subfamily.</text>
</comment>
<comment type="caution">
    <text evidence="7">The sequence shown here is derived from an EMBL/GenBank/DDBJ whole genome shotgun (WGS) entry which is preliminary data.</text>
</comment>
<dbReference type="InterPro" id="IPR006680">
    <property type="entry name" value="Amidohydro-rel"/>
</dbReference>
<gene>
    <name evidence="7" type="ORF">HRJ53_07170</name>
</gene>
<evidence type="ECO:0000256" key="2">
    <source>
        <dbReference type="ARBA" id="ARBA00002368"/>
    </source>
</evidence>
<proteinExistence type="inferred from homology"/>
<dbReference type="GO" id="GO:0046872">
    <property type="term" value="F:metal ion binding"/>
    <property type="evidence" value="ECO:0007669"/>
    <property type="project" value="UniProtKB-KW"/>
</dbReference>
<evidence type="ECO:0000313" key="8">
    <source>
        <dbReference type="Proteomes" id="UP000567293"/>
    </source>
</evidence>
<evidence type="ECO:0000256" key="4">
    <source>
        <dbReference type="ARBA" id="ARBA00022723"/>
    </source>
</evidence>
<feature type="non-terminal residue" evidence="7">
    <location>
        <position position="1"/>
    </location>
</feature>
<dbReference type="GO" id="GO:0005737">
    <property type="term" value="C:cytoplasm"/>
    <property type="evidence" value="ECO:0007669"/>
    <property type="project" value="TreeGrafter"/>
</dbReference>
<accession>A0A7V8NNT5</accession>
<sequence length="164" mass="17902">MFTLIDEDVSYDSRFKMNPPLAAREDREALLEGLADGTVDAIATDHAPHEPAAKDVEFDRAPFGVLGFETALGLGLDQLVRTGRLPLMRLVELFTVGPARVLGMERKIAAGEPADLTIFSTERAWTYDVGESPSKSRNSPFDGWKFRGGPVATIVAGRVSFRAH</sequence>
<comment type="function">
    <text evidence="2">Catalyzes the reversible cyclization of carbamoyl aspartate to dihydroorotate.</text>
</comment>
<keyword evidence="8" id="KW-1185">Reference proteome</keyword>
<keyword evidence="5" id="KW-0378">Hydrolase</keyword>
<dbReference type="InterPro" id="IPR002195">
    <property type="entry name" value="Dihydroorotase_CS"/>
</dbReference>
<dbReference type="PANTHER" id="PTHR43668">
    <property type="entry name" value="ALLANTOINASE"/>
    <property type="match status" value="1"/>
</dbReference>